<dbReference type="AlphaFoldDB" id="A0AAD6I1T2"/>
<gene>
    <name evidence="1" type="ORF">N7460_011610</name>
</gene>
<proteinExistence type="predicted"/>
<dbReference type="Proteomes" id="UP001219568">
    <property type="component" value="Unassembled WGS sequence"/>
</dbReference>
<reference evidence="1" key="2">
    <citation type="submission" date="2023-01" db="EMBL/GenBank/DDBJ databases">
        <authorList>
            <person name="Petersen C."/>
        </authorList>
    </citation>
    <scope>NUCLEOTIDE SEQUENCE</scope>
    <source>
        <strain evidence="1">IBT 15450</strain>
    </source>
</reference>
<evidence type="ECO:0000313" key="2">
    <source>
        <dbReference type="Proteomes" id="UP001219568"/>
    </source>
</evidence>
<accession>A0AAD6I1T2</accession>
<evidence type="ECO:0000313" key="1">
    <source>
        <dbReference type="EMBL" id="KAJ6026793.1"/>
    </source>
</evidence>
<name>A0AAD6I1T2_PENCN</name>
<comment type="caution">
    <text evidence="1">The sequence shown here is derived from an EMBL/GenBank/DDBJ whole genome shotgun (WGS) entry which is preliminary data.</text>
</comment>
<sequence>MRFRFLYGGAEEHEEPYDVGDAWTDAETFGGDICSRKLLQRPVYGVSNEMAERESLKRTKLDGGMQL</sequence>
<reference evidence="1" key="1">
    <citation type="journal article" date="2023" name="IMA Fungus">
        <title>Comparative genomic study of the Penicillium genus elucidates a diverse pangenome and 15 lateral gene transfer events.</title>
        <authorList>
            <person name="Petersen C."/>
            <person name="Sorensen T."/>
            <person name="Nielsen M.R."/>
            <person name="Sondergaard T.E."/>
            <person name="Sorensen J.L."/>
            <person name="Fitzpatrick D.A."/>
            <person name="Frisvad J.C."/>
            <person name="Nielsen K.L."/>
        </authorList>
    </citation>
    <scope>NUCLEOTIDE SEQUENCE</scope>
    <source>
        <strain evidence="1">IBT 15450</strain>
    </source>
</reference>
<keyword evidence="2" id="KW-1185">Reference proteome</keyword>
<protein>
    <submittedName>
        <fullName evidence="1">Uncharacterized protein</fullName>
    </submittedName>
</protein>
<dbReference type="EMBL" id="JAQJZL010000015">
    <property type="protein sequence ID" value="KAJ6026793.1"/>
    <property type="molecule type" value="Genomic_DNA"/>
</dbReference>
<organism evidence="1 2">
    <name type="scientific">Penicillium canescens</name>
    <dbReference type="NCBI Taxonomy" id="5083"/>
    <lineage>
        <taxon>Eukaryota</taxon>
        <taxon>Fungi</taxon>
        <taxon>Dikarya</taxon>
        <taxon>Ascomycota</taxon>
        <taxon>Pezizomycotina</taxon>
        <taxon>Eurotiomycetes</taxon>
        <taxon>Eurotiomycetidae</taxon>
        <taxon>Eurotiales</taxon>
        <taxon>Aspergillaceae</taxon>
        <taxon>Penicillium</taxon>
    </lineage>
</organism>